<evidence type="ECO:0000256" key="1">
    <source>
        <dbReference type="ARBA" id="ARBA00022801"/>
    </source>
</evidence>
<name>A0A136IU28_9PEZI</name>
<dbReference type="PANTHER" id="PTHR48081">
    <property type="entry name" value="AB HYDROLASE SUPERFAMILY PROTEIN C4A8.06C"/>
    <property type="match status" value="1"/>
</dbReference>
<dbReference type="OrthoDB" id="433474at2759"/>
<evidence type="ECO:0000313" key="3">
    <source>
        <dbReference type="EMBL" id="KXJ88299.1"/>
    </source>
</evidence>
<dbReference type="PANTHER" id="PTHR48081:SF8">
    <property type="entry name" value="ALPHA_BETA HYDROLASE FOLD-3 DOMAIN-CONTAINING PROTEIN-RELATED"/>
    <property type="match status" value="1"/>
</dbReference>
<dbReference type="InterPro" id="IPR013094">
    <property type="entry name" value="AB_hydrolase_3"/>
</dbReference>
<dbReference type="GO" id="GO:0016787">
    <property type="term" value="F:hydrolase activity"/>
    <property type="evidence" value="ECO:0007669"/>
    <property type="project" value="UniProtKB-KW"/>
</dbReference>
<dbReference type="Gene3D" id="3.40.50.1820">
    <property type="entry name" value="alpha/beta hydrolase"/>
    <property type="match status" value="1"/>
</dbReference>
<gene>
    <name evidence="3" type="ORF">Micbo1qcDRAFT_19606</name>
</gene>
<protein>
    <submittedName>
        <fullName evidence="3">Alpha/Beta hydrolase protein</fullName>
    </submittedName>
</protein>
<dbReference type="InterPro" id="IPR029058">
    <property type="entry name" value="AB_hydrolase_fold"/>
</dbReference>
<keyword evidence="1 3" id="KW-0378">Hydrolase</keyword>
<accession>A0A136IU28</accession>
<feature type="domain" description="Alpha/beta hydrolase fold-3" evidence="2">
    <location>
        <begin position="90"/>
        <end position="297"/>
    </location>
</feature>
<dbReference type="InParanoid" id="A0A136IU28"/>
<dbReference type="AlphaFoldDB" id="A0A136IU28"/>
<sequence>MLVAIDRHPRPPYDLELLPAINAAACNGPQRTHVEVIRSEALHRVHADTHFVRNSPHITVEDTVIAGPRGNLTATVIRPNRPRTSDRPGILFVHGGAMIRCNRFSGLDSSIEWARSLDAVTVSVEYGLAPENQGQDPVNDCFAGLQWLADNAKSLGVDPDRLMVYGISAGGGLAAATALLARDKGGPALRGLFLECPMLDDRNQTVSCQQFANGPMYNSTFNKFAWSCLLGERAGGDNVSYYEAPARADDLSGLPPTFLDVASADPFRDEVVAFASKLWEGGVATELHVWPGGPHGYDRIAPNAAISVLARKARLAWMARVL</sequence>
<dbReference type="STRING" id="196109.A0A136IU28"/>
<proteinExistence type="predicted"/>
<evidence type="ECO:0000259" key="2">
    <source>
        <dbReference type="Pfam" id="PF07859"/>
    </source>
</evidence>
<keyword evidence="4" id="KW-1185">Reference proteome</keyword>
<dbReference type="EMBL" id="KQ964259">
    <property type="protein sequence ID" value="KXJ88299.1"/>
    <property type="molecule type" value="Genomic_DNA"/>
</dbReference>
<evidence type="ECO:0000313" key="4">
    <source>
        <dbReference type="Proteomes" id="UP000070501"/>
    </source>
</evidence>
<dbReference type="Proteomes" id="UP000070501">
    <property type="component" value="Unassembled WGS sequence"/>
</dbReference>
<organism evidence="3 4">
    <name type="scientific">Microdochium bolleyi</name>
    <dbReference type="NCBI Taxonomy" id="196109"/>
    <lineage>
        <taxon>Eukaryota</taxon>
        <taxon>Fungi</taxon>
        <taxon>Dikarya</taxon>
        <taxon>Ascomycota</taxon>
        <taxon>Pezizomycotina</taxon>
        <taxon>Sordariomycetes</taxon>
        <taxon>Xylariomycetidae</taxon>
        <taxon>Xylariales</taxon>
        <taxon>Microdochiaceae</taxon>
        <taxon>Microdochium</taxon>
    </lineage>
</organism>
<dbReference type="SUPFAM" id="SSF53474">
    <property type="entry name" value="alpha/beta-Hydrolases"/>
    <property type="match status" value="1"/>
</dbReference>
<reference evidence="4" key="1">
    <citation type="submission" date="2016-02" db="EMBL/GenBank/DDBJ databases">
        <title>Draft genome sequence of Microdochium bolleyi, a fungal endophyte of beachgrass.</title>
        <authorList>
            <consortium name="DOE Joint Genome Institute"/>
            <person name="David A.S."/>
            <person name="May G."/>
            <person name="Haridas S."/>
            <person name="Lim J."/>
            <person name="Wang M."/>
            <person name="Labutti K."/>
            <person name="Lipzen A."/>
            <person name="Barry K."/>
            <person name="Grigoriev I.V."/>
        </authorList>
    </citation>
    <scope>NUCLEOTIDE SEQUENCE [LARGE SCALE GENOMIC DNA]</scope>
    <source>
        <strain evidence="4">J235TASD1</strain>
    </source>
</reference>
<dbReference type="InterPro" id="IPR050300">
    <property type="entry name" value="GDXG_lipolytic_enzyme"/>
</dbReference>
<dbReference type="Pfam" id="PF07859">
    <property type="entry name" value="Abhydrolase_3"/>
    <property type="match status" value="1"/>
</dbReference>